<dbReference type="Proteomes" id="UP001178507">
    <property type="component" value="Unassembled WGS sequence"/>
</dbReference>
<organism evidence="1 2">
    <name type="scientific">Effrenium voratum</name>
    <dbReference type="NCBI Taxonomy" id="2562239"/>
    <lineage>
        <taxon>Eukaryota</taxon>
        <taxon>Sar</taxon>
        <taxon>Alveolata</taxon>
        <taxon>Dinophyceae</taxon>
        <taxon>Suessiales</taxon>
        <taxon>Symbiodiniaceae</taxon>
        <taxon>Effrenium</taxon>
    </lineage>
</organism>
<proteinExistence type="predicted"/>
<name>A0AA36J7N4_9DINO</name>
<evidence type="ECO:0000313" key="1">
    <source>
        <dbReference type="EMBL" id="CAJ1399976.1"/>
    </source>
</evidence>
<comment type="caution">
    <text evidence="1">The sequence shown here is derived from an EMBL/GenBank/DDBJ whole genome shotgun (WGS) entry which is preliminary data.</text>
</comment>
<feature type="non-terminal residue" evidence="1">
    <location>
        <position position="86"/>
    </location>
</feature>
<dbReference type="AlphaFoldDB" id="A0AA36J7N4"/>
<evidence type="ECO:0000313" key="2">
    <source>
        <dbReference type="Proteomes" id="UP001178507"/>
    </source>
</evidence>
<dbReference type="EMBL" id="CAUJNA010003354">
    <property type="protein sequence ID" value="CAJ1399976.1"/>
    <property type="molecule type" value="Genomic_DNA"/>
</dbReference>
<feature type="non-terminal residue" evidence="1">
    <location>
        <position position="1"/>
    </location>
</feature>
<gene>
    <name evidence="1" type="ORF">EVOR1521_LOCUS23417</name>
</gene>
<accession>A0AA36J7N4</accession>
<protein>
    <submittedName>
        <fullName evidence="1">Uncharacterized protein</fullName>
    </submittedName>
</protein>
<reference evidence="1" key="1">
    <citation type="submission" date="2023-08" db="EMBL/GenBank/DDBJ databases">
        <authorList>
            <person name="Chen Y."/>
            <person name="Shah S."/>
            <person name="Dougan E. K."/>
            <person name="Thang M."/>
            <person name="Chan C."/>
        </authorList>
    </citation>
    <scope>NUCLEOTIDE SEQUENCE</scope>
</reference>
<sequence length="86" mass="9587">MIGYHQELDVKAEFVYSPCMDPDMCGVAYDGLHCLGDDLYRDYLEDVRQHLESKTLQAGILGTRVEKLVANQAPKLLGSCPEVSLL</sequence>
<keyword evidence="2" id="KW-1185">Reference proteome</keyword>